<evidence type="ECO:0000313" key="2">
    <source>
        <dbReference type="EMBL" id="MBE9067474.1"/>
    </source>
</evidence>
<protein>
    <submittedName>
        <fullName evidence="2">Glycosyltransferase family 2 protein</fullName>
    </submittedName>
</protein>
<reference evidence="2" key="1">
    <citation type="submission" date="2020-10" db="EMBL/GenBank/DDBJ databases">
        <authorList>
            <person name="Castelo-Branco R."/>
            <person name="Eusebio N."/>
            <person name="Adriana R."/>
            <person name="Vieira A."/>
            <person name="Brugerolle De Fraissinette N."/>
            <person name="Rezende De Castro R."/>
            <person name="Schneider M.P."/>
            <person name="Vasconcelos V."/>
            <person name="Leao P.N."/>
        </authorList>
    </citation>
    <scope>NUCLEOTIDE SEQUENCE</scope>
    <source>
        <strain evidence="2">LEGE 11479</strain>
    </source>
</reference>
<proteinExistence type="predicted"/>
<evidence type="ECO:0000259" key="1">
    <source>
        <dbReference type="Pfam" id="PF00535"/>
    </source>
</evidence>
<keyword evidence="3" id="KW-1185">Reference proteome</keyword>
<dbReference type="Proteomes" id="UP000615026">
    <property type="component" value="Unassembled WGS sequence"/>
</dbReference>
<dbReference type="AlphaFoldDB" id="A0A928ZU43"/>
<sequence length="319" mass="36230">MTCPASGPITLSVVLPTYNGAKRIPAVLDCLLNQVVTSDIAWDIWVVDNNSDDATADVVRQYQNHWPTDPHLSYVFEPQQGLAYARQCGMDSSDGRLVAFLDDDNWPPCDWINQVVAFGRQYPCAGAFGGRITGVFETELPTEVEPLLGFLAIRDRGEQPHRYPIEQLQFPPGAGLVVRRDAWAQCIPPVLVRHTRGADDSEISWRMAKAGWEIWYNPYTTIKHFIPKARLERSYLRSLTHSYGLCTCDLLMIETVGWKRPFLLLKSLLGSLKRIIAHLTKYRYRSTATVEADCLLAFHIGNLKSPFAYLFKRWRNQSV</sequence>
<dbReference type="SUPFAM" id="SSF53448">
    <property type="entry name" value="Nucleotide-diphospho-sugar transferases"/>
    <property type="match status" value="1"/>
</dbReference>
<dbReference type="NCBIfam" id="NF038302">
    <property type="entry name" value="EPS_HpsE"/>
    <property type="match status" value="1"/>
</dbReference>
<dbReference type="EMBL" id="JADEXP010000098">
    <property type="protein sequence ID" value="MBE9067474.1"/>
    <property type="molecule type" value="Genomic_DNA"/>
</dbReference>
<dbReference type="Gene3D" id="3.90.550.10">
    <property type="entry name" value="Spore Coat Polysaccharide Biosynthesis Protein SpsA, Chain A"/>
    <property type="match status" value="1"/>
</dbReference>
<dbReference type="Pfam" id="PF00535">
    <property type="entry name" value="Glycos_transf_2"/>
    <property type="match status" value="1"/>
</dbReference>
<evidence type="ECO:0000313" key="3">
    <source>
        <dbReference type="Proteomes" id="UP000615026"/>
    </source>
</evidence>
<dbReference type="RefSeq" id="WP_193993438.1">
    <property type="nucleotide sequence ID" value="NZ_JADEXP010000098.1"/>
</dbReference>
<dbReference type="InterPro" id="IPR001173">
    <property type="entry name" value="Glyco_trans_2-like"/>
</dbReference>
<dbReference type="PANTHER" id="PTHR43685:SF2">
    <property type="entry name" value="GLYCOSYLTRANSFERASE 2-LIKE DOMAIN-CONTAINING PROTEIN"/>
    <property type="match status" value="1"/>
</dbReference>
<dbReference type="InterPro" id="IPR029044">
    <property type="entry name" value="Nucleotide-diphossugar_trans"/>
</dbReference>
<dbReference type="PANTHER" id="PTHR43685">
    <property type="entry name" value="GLYCOSYLTRANSFERASE"/>
    <property type="match status" value="1"/>
</dbReference>
<dbReference type="InterPro" id="IPR050834">
    <property type="entry name" value="Glycosyltransf_2"/>
</dbReference>
<gene>
    <name evidence="2" type="ORF">IQ260_12480</name>
</gene>
<dbReference type="CDD" id="cd00761">
    <property type="entry name" value="Glyco_tranf_GTA_type"/>
    <property type="match status" value="1"/>
</dbReference>
<organism evidence="2 3">
    <name type="scientific">Leptolyngbya cf. ectocarpi LEGE 11479</name>
    <dbReference type="NCBI Taxonomy" id="1828722"/>
    <lineage>
        <taxon>Bacteria</taxon>
        <taxon>Bacillati</taxon>
        <taxon>Cyanobacteriota</taxon>
        <taxon>Cyanophyceae</taxon>
        <taxon>Leptolyngbyales</taxon>
        <taxon>Leptolyngbyaceae</taxon>
        <taxon>Leptolyngbya group</taxon>
        <taxon>Leptolyngbya</taxon>
    </lineage>
</organism>
<name>A0A928ZU43_LEPEC</name>
<accession>A0A928ZU43</accession>
<comment type="caution">
    <text evidence="2">The sequence shown here is derived from an EMBL/GenBank/DDBJ whole genome shotgun (WGS) entry which is preliminary data.</text>
</comment>
<feature type="domain" description="Glycosyltransferase 2-like" evidence="1">
    <location>
        <begin position="12"/>
        <end position="140"/>
    </location>
</feature>